<dbReference type="PROSITE" id="PS01187">
    <property type="entry name" value="EGF_CA"/>
    <property type="match status" value="1"/>
</dbReference>
<evidence type="ECO:0000256" key="6">
    <source>
        <dbReference type="ARBA" id="ARBA00022692"/>
    </source>
</evidence>
<dbReference type="CDD" id="cd00057">
    <property type="entry name" value="FA58C"/>
    <property type="match status" value="1"/>
</dbReference>
<feature type="disulfide bond" evidence="16">
    <location>
        <begin position="2168"/>
        <end position="2180"/>
    </location>
</feature>
<feature type="disulfide bond" evidence="15">
    <location>
        <begin position="284"/>
        <end position="361"/>
    </location>
</feature>
<evidence type="ECO:0000313" key="25">
    <source>
        <dbReference type="Proteomes" id="UP001152320"/>
    </source>
</evidence>
<dbReference type="InterPro" id="IPR032675">
    <property type="entry name" value="LRR_dom_sf"/>
</dbReference>
<proteinExistence type="predicted"/>
<dbReference type="Pfam" id="PF13855">
    <property type="entry name" value="LRR_8"/>
    <property type="match status" value="1"/>
</dbReference>
<evidence type="ECO:0000256" key="11">
    <source>
        <dbReference type="ARBA" id="ARBA00023157"/>
    </source>
</evidence>
<dbReference type="Gene3D" id="2.60.120.260">
    <property type="entry name" value="Galactose-binding domain-like"/>
    <property type="match status" value="3"/>
</dbReference>
<dbReference type="SUPFAM" id="SSF81321">
    <property type="entry name" value="Family A G protein-coupled receptor-like"/>
    <property type="match status" value="1"/>
</dbReference>
<feature type="domain" description="C-type lectin" evidence="21">
    <location>
        <begin position="1680"/>
        <end position="1803"/>
    </location>
</feature>
<feature type="domain" description="F5/8 type C" evidence="20">
    <location>
        <begin position="817"/>
        <end position="978"/>
    </location>
</feature>
<dbReference type="CDD" id="cd00037">
    <property type="entry name" value="CLECT"/>
    <property type="match status" value="2"/>
</dbReference>
<dbReference type="OrthoDB" id="5979691at2759"/>
<evidence type="ECO:0000256" key="8">
    <source>
        <dbReference type="ARBA" id="ARBA00022989"/>
    </source>
</evidence>
<reference evidence="24" key="1">
    <citation type="submission" date="2021-10" db="EMBL/GenBank/DDBJ databases">
        <title>Tropical sea cucumber genome reveals ecological adaptation and Cuvierian tubules defense mechanism.</title>
        <authorList>
            <person name="Chen T."/>
        </authorList>
    </citation>
    <scope>NUCLEOTIDE SEQUENCE</scope>
    <source>
        <strain evidence="24">Nanhai2018</strain>
        <tissue evidence="24">Muscle</tissue>
    </source>
</reference>
<dbReference type="InterPro" id="IPR017452">
    <property type="entry name" value="GPCR_Rhodpsn_7TM"/>
</dbReference>
<dbReference type="SMART" id="SM00042">
    <property type="entry name" value="CUB"/>
    <property type="match status" value="2"/>
</dbReference>
<dbReference type="InterPro" id="IPR016187">
    <property type="entry name" value="CTDL_fold"/>
</dbReference>
<evidence type="ECO:0000256" key="16">
    <source>
        <dbReference type="PROSITE-ProRule" id="PRU00124"/>
    </source>
</evidence>
<feature type="disulfide bond" evidence="16">
    <location>
        <begin position="2175"/>
        <end position="2193"/>
    </location>
</feature>
<evidence type="ECO:0000259" key="22">
    <source>
        <dbReference type="PROSITE" id="PS50070"/>
    </source>
</evidence>
<evidence type="ECO:0000256" key="15">
    <source>
        <dbReference type="PROSITE-ProRule" id="PRU00121"/>
    </source>
</evidence>
<feature type="domain" description="Kringle" evidence="22">
    <location>
        <begin position="283"/>
        <end position="361"/>
    </location>
</feature>
<dbReference type="PROSITE" id="PS50070">
    <property type="entry name" value="KRINGLE_2"/>
    <property type="match status" value="1"/>
</dbReference>
<comment type="caution">
    <text evidence="24">The sequence shown here is derived from an EMBL/GenBank/DDBJ whole genome shotgun (WGS) entry which is preliminary data.</text>
</comment>
<dbReference type="PROSITE" id="PS00237">
    <property type="entry name" value="G_PROTEIN_RECEP_F1_1"/>
    <property type="match status" value="1"/>
</dbReference>
<dbReference type="InterPro" id="IPR023415">
    <property type="entry name" value="LDLR_class-A_CS"/>
</dbReference>
<dbReference type="PROSITE" id="PS50262">
    <property type="entry name" value="G_PROTEIN_RECEP_F1_2"/>
    <property type="match status" value="1"/>
</dbReference>
<feature type="disulfide bond" evidence="16">
    <location>
        <begin position="2207"/>
        <end position="2219"/>
    </location>
</feature>
<feature type="disulfide bond" evidence="16">
    <location>
        <begin position="173"/>
        <end position="191"/>
    </location>
</feature>
<gene>
    <name evidence="24" type="ORF">HOLleu_31511</name>
</gene>
<dbReference type="CDD" id="cd00054">
    <property type="entry name" value="EGF_CA"/>
    <property type="match status" value="1"/>
</dbReference>
<feature type="disulfide bond" evidence="16">
    <location>
        <begin position="2000"/>
        <end position="2012"/>
    </location>
</feature>
<dbReference type="InterPro" id="IPR002172">
    <property type="entry name" value="LDrepeatLR_classA_rpt"/>
</dbReference>
<dbReference type="Pfam" id="PF00431">
    <property type="entry name" value="CUB"/>
    <property type="match status" value="2"/>
</dbReference>
<keyword evidence="7" id="KW-0677">Repeat</keyword>
<dbReference type="PRINTS" id="PR00261">
    <property type="entry name" value="LDLRECEPTOR"/>
</dbReference>
<feature type="disulfide bond" evidence="16">
    <location>
        <begin position="2226"/>
        <end position="2241"/>
    </location>
</feature>
<dbReference type="SUPFAM" id="SSF57440">
    <property type="entry name" value="Kringle-like"/>
    <property type="match status" value="1"/>
</dbReference>
<evidence type="ECO:0000259" key="23">
    <source>
        <dbReference type="PROSITE" id="PS50262"/>
    </source>
</evidence>
<dbReference type="PRINTS" id="PR00018">
    <property type="entry name" value="KRINGLE"/>
</dbReference>
<dbReference type="InterPro" id="IPR000001">
    <property type="entry name" value="Kringle"/>
</dbReference>
<feature type="domain" description="G-protein coupled receptors family 1 profile" evidence="23">
    <location>
        <begin position="2467"/>
        <end position="2734"/>
    </location>
</feature>
<dbReference type="PROSITE" id="PS01285">
    <property type="entry name" value="FA58C_1"/>
    <property type="match status" value="1"/>
</dbReference>
<feature type="domain" description="F5/8 type C" evidence="20">
    <location>
        <begin position="484"/>
        <end position="632"/>
    </location>
</feature>
<evidence type="ECO:0000256" key="4">
    <source>
        <dbReference type="ARBA" id="ARBA00022572"/>
    </source>
</evidence>
<feature type="disulfide bond" evidence="16">
    <location>
        <begin position="2046"/>
        <end position="2064"/>
    </location>
</feature>
<accession>A0A9Q0YRW1</accession>
<feature type="domain" description="F5/8 type C" evidence="20">
    <location>
        <begin position="651"/>
        <end position="812"/>
    </location>
</feature>
<keyword evidence="4 15" id="KW-0420">Kringle</keyword>
<dbReference type="GO" id="GO:0008528">
    <property type="term" value="F:G protein-coupled peptide receptor activity"/>
    <property type="evidence" value="ECO:0007669"/>
    <property type="project" value="TreeGrafter"/>
</dbReference>
<dbReference type="PANTHER" id="PTHR24372:SF77">
    <property type="entry name" value="G-PROTEIN COUPLED RECEPTORS FAMILY 1 PROFILE DOMAIN-CONTAINING PROTEIN"/>
    <property type="match status" value="1"/>
</dbReference>
<keyword evidence="12" id="KW-0675">Receptor</keyword>
<keyword evidence="3" id="KW-0245">EGF-like domain</keyword>
<comment type="subcellular location">
    <subcellularLocation>
        <location evidence="1">Cell membrane</location>
        <topology evidence="1">Multi-pass membrane protein</topology>
    </subcellularLocation>
</comment>
<evidence type="ECO:0000259" key="21">
    <source>
        <dbReference type="PROSITE" id="PS50041"/>
    </source>
</evidence>
<dbReference type="PROSITE" id="PS01286">
    <property type="entry name" value="FA58C_2"/>
    <property type="match status" value="1"/>
</dbReference>
<evidence type="ECO:0000256" key="3">
    <source>
        <dbReference type="ARBA" id="ARBA00022536"/>
    </source>
</evidence>
<dbReference type="CDD" id="cd00108">
    <property type="entry name" value="KR"/>
    <property type="match status" value="1"/>
</dbReference>
<dbReference type="InterPro" id="IPR013806">
    <property type="entry name" value="Kringle-like"/>
</dbReference>
<feature type="disulfide bond" evidence="14">
    <location>
        <begin position="1601"/>
        <end position="1618"/>
    </location>
</feature>
<keyword evidence="11 15" id="KW-1015">Disulfide bond</keyword>
<protein>
    <submittedName>
        <fullName evidence="24">Uncharacterized protein</fullName>
    </submittedName>
</protein>
<name>A0A9Q0YRW1_HOLLE</name>
<feature type="disulfide bond" evidence="16">
    <location>
        <begin position="2187"/>
        <end position="2202"/>
    </location>
</feature>
<feature type="transmembrane region" description="Helical" evidence="18">
    <location>
        <begin position="2539"/>
        <end position="2560"/>
    </location>
</feature>
<feature type="transmembrane region" description="Helical" evidence="18">
    <location>
        <begin position="2581"/>
        <end position="2602"/>
    </location>
</feature>
<dbReference type="EMBL" id="JAIZAY010000016">
    <property type="protein sequence ID" value="KAJ8026621.1"/>
    <property type="molecule type" value="Genomic_DNA"/>
</dbReference>
<evidence type="ECO:0000256" key="7">
    <source>
        <dbReference type="ARBA" id="ARBA00022737"/>
    </source>
</evidence>
<evidence type="ECO:0000256" key="9">
    <source>
        <dbReference type="ARBA" id="ARBA00023040"/>
    </source>
</evidence>
<dbReference type="SUPFAM" id="SSF52058">
    <property type="entry name" value="L domain-like"/>
    <property type="match status" value="1"/>
</dbReference>
<dbReference type="PROSITE" id="PS01209">
    <property type="entry name" value="LDLRA_1"/>
    <property type="match status" value="4"/>
</dbReference>
<dbReference type="InterPro" id="IPR016186">
    <property type="entry name" value="C-type_lectin-like/link_sf"/>
</dbReference>
<evidence type="ECO:0000256" key="10">
    <source>
        <dbReference type="ARBA" id="ARBA00023136"/>
    </source>
</evidence>
<evidence type="ECO:0000256" key="1">
    <source>
        <dbReference type="ARBA" id="ARBA00004651"/>
    </source>
</evidence>
<evidence type="ECO:0000256" key="12">
    <source>
        <dbReference type="ARBA" id="ARBA00023170"/>
    </source>
</evidence>
<feature type="disulfide bond" evidence="16">
    <location>
        <begin position="2019"/>
        <end position="2034"/>
    </location>
</feature>
<dbReference type="PROSITE" id="PS50068">
    <property type="entry name" value="LDLRA_2"/>
    <property type="match status" value="6"/>
</dbReference>
<keyword evidence="5" id="KW-0433">Leucine-rich repeat</keyword>
<dbReference type="InterPro" id="IPR036055">
    <property type="entry name" value="LDL_receptor-like_sf"/>
</dbReference>
<organism evidence="24 25">
    <name type="scientific">Holothuria leucospilota</name>
    <name type="common">Black long sea cucumber</name>
    <name type="synonym">Mertensiothuria leucospilota</name>
    <dbReference type="NCBI Taxonomy" id="206669"/>
    <lineage>
        <taxon>Eukaryota</taxon>
        <taxon>Metazoa</taxon>
        <taxon>Echinodermata</taxon>
        <taxon>Eleutherozoa</taxon>
        <taxon>Echinozoa</taxon>
        <taxon>Holothuroidea</taxon>
        <taxon>Aspidochirotacea</taxon>
        <taxon>Aspidochirotida</taxon>
        <taxon>Holothuriidae</taxon>
        <taxon>Holothuria</taxon>
    </lineage>
</organism>
<dbReference type="SMART" id="SM00192">
    <property type="entry name" value="LDLa"/>
    <property type="match status" value="8"/>
</dbReference>
<feature type="disulfide bond" evidence="16">
    <location>
        <begin position="1959"/>
        <end position="1977"/>
    </location>
</feature>
<feature type="transmembrane region" description="Helical" evidence="18">
    <location>
        <begin position="2495"/>
        <end position="2519"/>
    </location>
</feature>
<feature type="disulfide bond" evidence="16">
    <location>
        <begin position="1952"/>
        <end position="1964"/>
    </location>
</feature>
<dbReference type="InterPro" id="IPR018097">
    <property type="entry name" value="EGF_Ca-bd_CS"/>
</dbReference>
<keyword evidence="2" id="KW-1003">Cell membrane</keyword>
<feature type="compositionally biased region" description="Polar residues" evidence="17">
    <location>
        <begin position="2747"/>
        <end position="2764"/>
    </location>
</feature>
<evidence type="ECO:0000256" key="2">
    <source>
        <dbReference type="ARBA" id="ARBA00022475"/>
    </source>
</evidence>
<dbReference type="PROSITE" id="PS50022">
    <property type="entry name" value="FA58C_3"/>
    <property type="match status" value="3"/>
</dbReference>
<dbReference type="Pfam" id="PF00001">
    <property type="entry name" value="7tm_1"/>
    <property type="match status" value="1"/>
</dbReference>
<dbReference type="SUPFAM" id="SSF49785">
    <property type="entry name" value="Galactose-binding domain-like"/>
    <property type="match status" value="3"/>
</dbReference>
<dbReference type="InterPro" id="IPR038178">
    <property type="entry name" value="Kringle_sf"/>
</dbReference>
<dbReference type="GO" id="GO:0009755">
    <property type="term" value="P:hormone-mediated signaling pathway"/>
    <property type="evidence" value="ECO:0007669"/>
    <property type="project" value="TreeGrafter"/>
</dbReference>
<dbReference type="Gene3D" id="2.10.25.10">
    <property type="entry name" value="Laminin"/>
    <property type="match status" value="1"/>
</dbReference>
<sequence length="2917" mass="327318">MVTRSLSFIAVTIIPPPKDGAGFLLPLCQERYEEIDLERSTVYFIETGLPEPTILRENGECTWTGILRNPSPDLLISITIMSLEHLVQGLNFITFGEGSNPADESSIIFRRTGHDPANEYDKENRFYLRSFYSSTDTMWINVTQSASAEILVFGFVMELVANAASCSDMEFTCDDRSCINADGVLNGFPDCPDGSDESQDRGFRDCIAENNLIHNYKYTGYQTEDSCVPWEVSPYSDRGLTGKRCRSIHEAISSWPGCWGIDRESAEFVWITCNLPLCNARAGCYHGVGREYRDIASHTWHGYRCVDWAVVPGDVFNVNNFPNEDLSSNFCRNPDGREKPWCFYFDAERNLQSAVCNIPECEDTIFDKFQRYPQVTFDITSYTHVDLGNRNVDSFTEVDCAEYCIDITLFKCRSFIFRNTGTREFSATDCICSDVAPTAIEREGVFMSAEEYDTFVRIETECDDFLVDNLPERCPLPLGITENLYQPNATGNERTAILNEDITSSSSLRENFSAQFARLSSNTCWKNSSTDPDPWIQVNLQELHIVTGIVLLGCGDGLPGLVSEFIIQTSTANNTFVSHRDRTTGVEILRGSVNGGCRKLVPFDPWLYAESIRIKPVSWLESVGLRFELLGCREGDHSEEPEDSFRDAQDCDFTAGVTDNLAFDASITASSVLDEEHLPREARIQPLGIQSTVRMGWRPDLGTDTAPWIQITFMGRRIITSVITQGCVMSDSFLRSFSVSYSESPDADDQNSIEIISDPNSGNPMIFSANSDANLLVINDIPREITATLVRLNAISWGGTGPPCMKFDLIGCRHDRCGDSLGVGTGTGTAVESVSLLSGNSCAPDSFKVHGPSTVALSSTLFINPAIITNTIEIQLMEEFTITAVITQGTIPVRQPQWATKFSVEYASDVGEDLGFDFRPYVDISGATQIFDANFDSITPVTNSIDRPFPATRLRIHYYNDMVLSLTGPCIRFDLVGCRVSERGYPCGSETLDRRGYCMESVPSNDDDACTTIFHPRSRLAVLSDPVVANVVPNNAQQILLPGYSHYRIGLTHTPEANTSLAPFIWEDGTPLLDLSRFDPDVVFDSTTELCVSIDFFDQRTWEALACESSVVAAASLCQFDINECLQDNNPCSHDCVNFPGGFACSCPEGMFLDPDNHNICLSLCDVLNLYNVPSIRNACVHFYSGDTFEKADSKCKESSGRLLRALELLPLAKDWIGRLPFFSTWVERRDQRDPNCYVAELGIVIGQVETLRAPCTSNVSFICVLDVVPSTLYFNTSSSGTIYSLVDNSLYLTWYGLPPWYEALTSATIDITVRPENIIRIYFIYTNLRICEQQDTEKCLDKLTLWEKMPNGRRIKQGEYCGELSGFNLESGTSDVSITLDVGDLSLDLPSHLTVQLLYESRDCSIQECNVYCSSAESELNAPEGQIQTFNFPETLPPFYSCTWTIRLPVGSYVKLTFQEVLLPCRPRHLIRIFARRLPQSDRLDMVNFSALCELKETLTISETNVLVVSFDTGLNQLSEGFKAAYETSDIPGCRVEPKEGDVELCSETICTFPAAFIANPNYPLPPNEQVLCRWIITTAPGSYILLRIHTFTIPNNTQCATEYIILEGGTQNRRLCGRSVNQRTDIFYTSDFNRMEIQFSSQQGIFLASYKEQFFASTTPLELASDADFKCPEGWYLYDKRCFGVNEADTTITWTEAESLCAKASDNSSLASIKSRRDMNFLHNILVNETSESQVYYIGLYLRSRSNGYIWVDGSPFSYSDWFVRENIYLEIQPDGGGAEACAAIDVRSIVVTNNWFDIPCAARTTNRFICSRAAIPVDFATLDETPTVLSSAYCDDGFYNLGEVCVKLLSLDLPADNVTLDICTNGTNVMSRQLVTLNMAKLNYYFAFVWQTRDNKSTFGVIVRQRNRIQLLCFQRRMYGSFLVEVSPCSVNETYVLCGTDILVREQNCTSHQFQCGSGECLNVVFTCDFVPDCQDGSDEKECNITGSDSEESSTECLLSHFKCSDGTCIQASFFCDFKDDCEDRSDETDCEYPACEVDKYQCDNKQCIPLEQRCNLLSECIDESDEVDCATSQSNFQCYSGIWIPFQSFCDGYRDCSGKAFEDEPETCNYLQTNFTCDSRTHFLCKNGQCIESAELCLMEYDKYGIINGCRDVTHLQDCEQFQCSDLSFKCPRAYCIPQHYRCDGKNDCPGGEDEANCESYICQGAYKCRGTSSCVSQRNVCDGIVQCPFADDELFCNYNCPHECVCTGLSYRCDDVRWNPEIVARIPRNVKQLSVIYPHQPERKKRQANDVGEVTVYDATYLSIRDYSLLFTLEIVGTVITDLGNDTFIASSNLQVLNLSYNGIIYLNSRTFMGLLNLRELDLRGNPLTQVRGSPFQSLTLLNFLSLEDSDVITSDRNFLDGLDSIQTFRSDRFYYCCLLEDPSNMIECFPPPDEFSSCTDLIRSVVQKVLIWIMALSALSGNIIVIVVRLLNWKNPEKRRRGNPAQPMLIMNLAIADLLMGCYLLMIAIADASYLGRYGLFSDDWQTSFACRLAGFLSTISSVTSVLFLTIISIDRCHSVLYPLSPRRLREKSTMVICSCVWAAMLIASALPALVFEGNYYGRSSVCLALPLTAERPSGWAYSFILFIILNLILFIVISVCYTVIFIIARRSTKFSTSLSKSDRQLKEEQLQIAVKVSFLVISDFVCWMPIIIMGFLALTPSAVTGDVYAWTAIVILPINSAVNPHLYTFLIEKRHKERQTTSSRDTDTGLTPDSSPGLQRWKRPMQVETEESGIVKAVLTCMRTYRLIAPASKERYLKYKLSTVKLHHQFSLTNSDKEDVVADITKAVQYLHNMGVAHGYINEEHVIIDELPHGNKRAYLQMPASTKRDSKTLGDGTSDIELNEIKAARDEFEEDKEQLHTLLEAIKAIE</sequence>
<feature type="disulfide bond" evidence="16">
    <location>
        <begin position="2039"/>
        <end position="2051"/>
    </location>
</feature>
<evidence type="ECO:0000313" key="24">
    <source>
        <dbReference type="EMBL" id="KAJ8026621.1"/>
    </source>
</evidence>
<dbReference type="GO" id="GO:0005509">
    <property type="term" value="F:calcium ion binding"/>
    <property type="evidence" value="ECO:0007669"/>
    <property type="project" value="InterPro"/>
</dbReference>
<dbReference type="SMART" id="SM00181">
    <property type="entry name" value="EGF"/>
    <property type="match status" value="2"/>
</dbReference>
<dbReference type="SUPFAM" id="SSF57184">
    <property type="entry name" value="Growth factor receptor domain"/>
    <property type="match status" value="1"/>
</dbReference>
<feature type="transmembrane region" description="Helical" evidence="18">
    <location>
        <begin position="2455"/>
        <end position="2474"/>
    </location>
</feature>
<evidence type="ECO:0000256" key="14">
    <source>
        <dbReference type="PROSITE-ProRule" id="PRU00059"/>
    </source>
</evidence>
<dbReference type="CDD" id="cd00041">
    <property type="entry name" value="CUB"/>
    <property type="match status" value="1"/>
</dbReference>
<dbReference type="Gene3D" id="2.60.120.290">
    <property type="entry name" value="Spermadhesin, CUB domain"/>
    <property type="match status" value="2"/>
</dbReference>
<dbReference type="InterPro" id="IPR008979">
    <property type="entry name" value="Galactose-bd-like_sf"/>
</dbReference>
<dbReference type="Pfam" id="PF00051">
    <property type="entry name" value="Kringle"/>
    <property type="match status" value="1"/>
</dbReference>
<keyword evidence="13" id="KW-0807">Transducer</keyword>
<dbReference type="Gene3D" id="1.20.1070.10">
    <property type="entry name" value="Rhodopsin 7-helix transmembrane proteins"/>
    <property type="match status" value="1"/>
</dbReference>
<comment type="caution">
    <text evidence="15">Lacks conserved residue(s) required for the propagation of feature annotation.</text>
</comment>
<dbReference type="Pfam" id="PF00057">
    <property type="entry name" value="Ldl_recept_a"/>
    <property type="match status" value="5"/>
</dbReference>
<dbReference type="Gene3D" id="4.10.400.10">
    <property type="entry name" value="Low-density Lipoprotein Receptor"/>
    <property type="match status" value="5"/>
</dbReference>
<dbReference type="Gene3D" id="3.80.10.10">
    <property type="entry name" value="Ribonuclease Inhibitor"/>
    <property type="match status" value="1"/>
</dbReference>
<keyword evidence="9" id="KW-0297">G-protein coupled receptor</keyword>
<dbReference type="InterPro" id="IPR000742">
    <property type="entry name" value="EGF"/>
</dbReference>
<dbReference type="GO" id="GO:0007189">
    <property type="term" value="P:adenylate cyclase-activating G protein-coupled receptor signaling pathway"/>
    <property type="evidence" value="ECO:0007669"/>
    <property type="project" value="TreeGrafter"/>
</dbReference>
<feature type="domain" description="CUB" evidence="19">
    <location>
        <begin position="1547"/>
        <end position="1659"/>
    </location>
</feature>
<dbReference type="CDD" id="cd00112">
    <property type="entry name" value="LDLa"/>
    <property type="match status" value="5"/>
</dbReference>
<feature type="transmembrane region" description="Helical" evidence="18">
    <location>
        <begin position="2676"/>
        <end position="2703"/>
    </location>
</feature>
<feature type="domain" description="CUB" evidence="19">
    <location>
        <begin position="1414"/>
        <end position="1530"/>
    </location>
</feature>
<dbReference type="PROSITE" id="PS51450">
    <property type="entry name" value="LRR"/>
    <property type="match status" value="1"/>
</dbReference>
<dbReference type="SMART" id="SM00179">
    <property type="entry name" value="EGF_CA"/>
    <property type="match status" value="1"/>
</dbReference>
<dbReference type="PANTHER" id="PTHR24372">
    <property type="entry name" value="GLYCOPROTEIN HORMONE RECEPTOR"/>
    <property type="match status" value="1"/>
</dbReference>
<dbReference type="Gene3D" id="2.40.20.10">
    <property type="entry name" value="Plasminogen Kringle 4"/>
    <property type="match status" value="1"/>
</dbReference>
<dbReference type="PROSITE" id="PS50041">
    <property type="entry name" value="C_TYPE_LECTIN_2"/>
    <property type="match status" value="1"/>
</dbReference>
<dbReference type="SUPFAM" id="SSF49854">
    <property type="entry name" value="Spermadhesin, CUB domain"/>
    <property type="match status" value="2"/>
</dbReference>
<feature type="transmembrane region" description="Helical" evidence="18">
    <location>
        <begin position="2626"/>
        <end position="2655"/>
    </location>
</feature>
<keyword evidence="25" id="KW-1185">Reference proteome</keyword>
<keyword evidence="10 18" id="KW-0472">Membrane</keyword>
<feature type="transmembrane region" description="Helical" evidence="18">
    <location>
        <begin position="2715"/>
        <end position="2737"/>
    </location>
</feature>
<dbReference type="PROSITE" id="PS01180">
    <property type="entry name" value="CUB"/>
    <property type="match status" value="2"/>
</dbReference>
<evidence type="ECO:0000256" key="13">
    <source>
        <dbReference type="ARBA" id="ARBA00023224"/>
    </source>
</evidence>
<dbReference type="SMART" id="SM00034">
    <property type="entry name" value="CLECT"/>
    <property type="match status" value="1"/>
</dbReference>
<feature type="disulfide bond" evidence="14">
    <location>
        <begin position="1547"/>
        <end position="1574"/>
    </location>
</feature>
<evidence type="ECO:0000259" key="19">
    <source>
        <dbReference type="PROSITE" id="PS01180"/>
    </source>
</evidence>
<dbReference type="InterPro" id="IPR000276">
    <property type="entry name" value="GPCR_Rhodpsn"/>
</dbReference>
<dbReference type="Pfam" id="PF00754">
    <property type="entry name" value="F5_F8_type_C"/>
    <property type="match status" value="2"/>
</dbReference>
<feature type="disulfide bond" evidence="16">
    <location>
        <begin position="1971"/>
        <end position="1986"/>
    </location>
</feature>
<dbReference type="InterPro" id="IPR009030">
    <property type="entry name" value="Growth_fac_rcpt_cys_sf"/>
</dbReference>
<feature type="disulfide bond" evidence="16">
    <location>
        <begin position="2058"/>
        <end position="2073"/>
    </location>
</feature>
<dbReference type="InterPro" id="IPR000859">
    <property type="entry name" value="CUB_dom"/>
</dbReference>
<dbReference type="Gene3D" id="3.10.100.10">
    <property type="entry name" value="Mannose-Binding Protein A, subunit A"/>
    <property type="match status" value="1"/>
</dbReference>
<feature type="disulfide bond" evidence="16">
    <location>
        <begin position="2007"/>
        <end position="2025"/>
    </location>
</feature>
<evidence type="ECO:0000256" key="17">
    <source>
        <dbReference type="SAM" id="MobiDB-lite"/>
    </source>
</evidence>
<evidence type="ECO:0000256" key="5">
    <source>
        <dbReference type="ARBA" id="ARBA00022614"/>
    </source>
</evidence>
<dbReference type="InterPro" id="IPR000421">
    <property type="entry name" value="FA58C"/>
</dbReference>
<keyword evidence="6 18" id="KW-0812">Transmembrane</keyword>
<dbReference type="SMART" id="SM00130">
    <property type="entry name" value="KR"/>
    <property type="match status" value="1"/>
</dbReference>
<feature type="disulfide bond" evidence="16">
    <location>
        <begin position="166"/>
        <end position="178"/>
    </location>
</feature>
<dbReference type="SUPFAM" id="SSF57424">
    <property type="entry name" value="LDL receptor-like module"/>
    <property type="match status" value="5"/>
</dbReference>
<dbReference type="Proteomes" id="UP001152320">
    <property type="component" value="Chromosome 16"/>
</dbReference>
<dbReference type="InterPro" id="IPR035914">
    <property type="entry name" value="Sperma_CUB_dom_sf"/>
</dbReference>
<dbReference type="FunFam" id="4.10.400.10:FF:000163">
    <property type="entry name" value="Complement factor I"/>
    <property type="match status" value="1"/>
</dbReference>
<dbReference type="InterPro" id="IPR001304">
    <property type="entry name" value="C-type_lectin-like"/>
</dbReference>
<dbReference type="GO" id="GO:0005886">
    <property type="term" value="C:plasma membrane"/>
    <property type="evidence" value="ECO:0007669"/>
    <property type="project" value="UniProtKB-SubCell"/>
</dbReference>
<dbReference type="InterPro" id="IPR018056">
    <property type="entry name" value="Kringle_CS"/>
</dbReference>
<evidence type="ECO:0000259" key="20">
    <source>
        <dbReference type="PROSITE" id="PS50022"/>
    </source>
</evidence>
<keyword evidence="8 18" id="KW-1133">Transmembrane helix</keyword>
<dbReference type="PROSITE" id="PS00021">
    <property type="entry name" value="KRINGLE_1"/>
    <property type="match status" value="1"/>
</dbReference>
<dbReference type="InterPro" id="IPR001611">
    <property type="entry name" value="Leu-rich_rpt"/>
</dbReference>
<dbReference type="SMART" id="SM00231">
    <property type="entry name" value="FA58C"/>
    <property type="match status" value="2"/>
</dbReference>
<feature type="region of interest" description="Disordered" evidence="17">
    <location>
        <begin position="2745"/>
        <end position="2767"/>
    </location>
</feature>
<evidence type="ECO:0000256" key="18">
    <source>
        <dbReference type="SAM" id="Phobius"/>
    </source>
</evidence>
<dbReference type="SUPFAM" id="SSF56436">
    <property type="entry name" value="C-type lectin-like"/>
    <property type="match status" value="2"/>
</dbReference>
<dbReference type="InterPro" id="IPR001881">
    <property type="entry name" value="EGF-like_Ca-bd_dom"/>
</dbReference>